<reference evidence="2" key="1">
    <citation type="submission" date="2023-07" db="EMBL/GenBank/DDBJ databases">
        <authorList>
            <person name="Kim M.K."/>
        </authorList>
    </citation>
    <scope>NUCLEOTIDE SEQUENCE</scope>
    <source>
        <strain evidence="2">M29</strain>
    </source>
</reference>
<proteinExistence type="predicted"/>
<organism evidence="2 3">
    <name type="scientific">Hymenobacter mellowenesis</name>
    <dbReference type="NCBI Taxonomy" id="3063995"/>
    <lineage>
        <taxon>Bacteria</taxon>
        <taxon>Pseudomonadati</taxon>
        <taxon>Bacteroidota</taxon>
        <taxon>Cytophagia</taxon>
        <taxon>Cytophagales</taxon>
        <taxon>Hymenobacteraceae</taxon>
        <taxon>Hymenobacter</taxon>
    </lineage>
</organism>
<accession>A0ABT9AHX4</accession>
<evidence type="ECO:0000313" key="2">
    <source>
        <dbReference type="EMBL" id="MDO7849479.1"/>
    </source>
</evidence>
<dbReference type="RefSeq" id="WP_305014148.1">
    <property type="nucleotide sequence ID" value="NZ_JAUQSX010000017.1"/>
</dbReference>
<dbReference type="Proteomes" id="UP001167796">
    <property type="component" value="Unassembled WGS sequence"/>
</dbReference>
<feature type="transmembrane region" description="Helical" evidence="1">
    <location>
        <begin position="71"/>
        <end position="91"/>
    </location>
</feature>
<keyword evidence="1" id="KW-1133">Transmembrane helix</keyword>
<gene>
    <name evidence="2" type="ORF">Q5H92_24150</name>
</gene>
<evidence type="ECO:0000256" key="1">
    <source>
        <dbReference type="SAM" id="Phobius"/>
    </source>
</evidence>
<comment type="caution">
    <text evidence="2">The sequence shown here is derived from an EMBL/GenBank/DDBJ whole genome shotgun (WGS) entry which is preliminary data.</text>
</comment>
<evidence type="ECO:0000313" key="3">
    <source>
        <dbReference type="Proteomes" id="UP001167796"/>
    </source>
</evidence>
<protein>
    <submittedName>
        <fullName evidence="2">Uncharacterized protein</fullName>
    </submittedName>
</protein>
<name>A0ABT9AHX4_9BACT</name>
<dbReference type="EMBL" id="JAUQSX010000017">
    <property type="protein sequence ID" value="MDO7849479.1"/>
    <property type="molecule type" value="Genomic_DNA"/>
</dbReference>
<keyword evidence="1" id="KW-0472">Membrane</keyword>
<keyword evidence="3" id="KW-1185">Reference proteome</keyword>
<keyword evidence="1" id="KW-0812">Transmembrane</keyword>
<sequence>MSDHSADFYHQKTEAELRFFIEHPEYYQPDLIDSAKRELRRRGIQLIAPPTEPFAVDLDAPASIAESGRSLGVINVLLAVALLLGVGWFYYSKQRGGGVKAVAAPAKPRLPPRLIEVPTSAIPTYSTSAVVERQLATIPASEKKASQAMRQFRELARRFWAAEMQTEYLTGQAHAGKAGPLFAEQTLVVRQTWSDFNKGAVYSYRFGPNMARHFERMRETASSQQHILEQFPDLLANKQFLKDKELVSREADVQDWMKDVLPTSPVTGKPYKATVLTVKY</sequence>